<dbReference type="AlphaFoldDB" id="A0A401ZIX4"/>
<keyword evidence="3" id="KW-1185">Reference proteome</keyword>
<dbReference type="Proteomes" id="UP000287224">
    <property type="component" value="Unassembled WGS sequence"/>
</dbReference>
<dbReference type="PANTHER" id="PTHR45228:SF4">
    <property type="entry name" value="LIPOPROTEIN"/>
    <property type="match status" value="1"/>
</dbReference>
<evidence type="ECO:0000259" key="1">
    <source>
        <dbReference type="PROSITE" id="PS51832"/>
    </source>
</evidence>
<sequence length="103" mass="11655">MVLAHHERWDGDGYPYRLANEEIPLHARILAVADSYAAMTESRPYRTARSPTEALAEIRRCTGRAYDPRVAEAFLTLCSRHDQDISVVHHSPYSQASSINICK</sequence>
<name>A0A401ZIX4_9CHLR</name>
<evidence type="ECO:0000313" key="3">
    <source>
        <dbReference type="Proteomes" id="UP000287224"/>
    </source>
</evidence>
<dbReference type="Gene3D" id="1.10.3210.10">
    <property type="entry name" value="Hypothetical protein af1432"/>
    <property type="match status" value="1"/>
</dbReference>
<accession>A0A401ZIX4</accession>
<organism evidence="2 3">
    <name type="scientific">Dictyobacter aurantiacus</name>
    <dbReference type="NCBI Taxonomy" id="1936993"/>
    <lineage>
        <taxon>Bacteria</taxon>
        <taxon>Bacillati</taxon>
        <taxon>Chloroflexota</taxon>
        <taxon>Ktedonobacteria</taxon>
        <taxon>Ktedonobacterales</taxon>
        <taxon>Dictyobacteraceae</taxon>
        <taxon>Dictyobacter</taxon>
    </lineage>
</organism>
<dbReference type="InterPro" id="IPR052020">
    <property type="entry name" value="Cyclic_di-GMP/3'3'-cGAMP_PDE"/>
</dbReference>
<dbReference type="PANTHER" id="PTHR45228">
    <property type="entry name" value="CYCLIC DI-GMP PHOSPHODIESTERASE TM_0186-RELATED"/>
    <property type="match status" value="1"/>
</dbReference>
<reference evidence="3" key="1">
    <citation type="submission" date="2018-12" db="EMBL/GenBank/DDBJ databases">
        <title>Tengunoibacter tsumagoiensis gen. nov., sp. nov., Dictyobacter kobayashii sp. nov., D. alpinus sp. nov., and D. joshuensis sp. nov. and description of Dictyobacteraceae fam. nov. within the order Ktedonobacterales isolated from Tengu-no-mugimeshi.</title>
        <authorList>
            <person name="Wang C.M."/>
            <person name="Zheng Y."/>
            <person name="Sakai Y."/>
            <person name="Toyoda A."/>
            <person name="Minakuchi Y."/>
            <person name="Abe K."/>
            <person name="Yokota A."/>
            <person name="Yabe S."/>
        </authorList>
    </citation>
    <scope>NUCLEOTIDE SEQUENCE [LARGE SCALE GENOMIC DNA]</scope>
    <source>
        <strain evidence="3">S-27</strain>
    </source>
</reference>
<dbReference type="OrthoDB" id="9804863at2"/>
<dbReference type="InterPro" id="IPR003607">
    <property type="entry name" value="HD/PDEase_dom"/>
</dbReference>
<dbReference type="PROSITE" id="PS51832">
    <property type="entry name" value="HD_GYP"/>
    <property type="match status" value="1"/>
</dbReference>
<comment type="caution">
    <text evidence="2">The sequence shown here is derived from an EMBL/GenBank/DDBJ whole genome shotgun (WGS) entry which is preliminary data.</text>
</comment>
<dbReference type="InterPro" id="IPR037522">
    <property type="entry name" value="HD_GYP_dom"/>
</dbReference>
<dbReference type="CDD" id="cd00077">
    <property type="entry name" value="HDc"/>
    <property type="match status" value="1"/>
</dbReference>
<dbReference type="Pfam" id="PF13487">
    <property type="entry name" value="HD_5"/>
    <property type="match status" value="1"/>
</dbReference>
<dbReference type="SUPFAM" id="SSF109604">
    <property type="entry name" value="HD-domain/PDEase-like"/>
    <property type="match status" value="1"/>
</dbReference>
<gene>
    <name evidence="2" type="ORF">KDAU_41210</name>
</gene>
<evidence type="ECO:0000313" key="2">
    <source>
        <dbReference type="EMBL" id="GCE06792.1"/>
    </source>
</evidence>
<protein>
    <recommendedName>
        <fullName evidence="1">HD-GYP domain-containing protein</fullName>
    </recommendedName>
</protein>
<dbReference type="RefSeq" id="WP_160145997.1">
    <property type="nucleotide sequence ID" value="NZ_BIFQ01000001.1"/>
</dbReference>
<proteinExistence type="predicted"/>
<feature type="domain" description="HD-GYP" evidence="1">
    <location>
        <begin position="1"/>
        <end position="90"/>
    </location>
</feature>
<dbReference type="EMBL" id="BIFQ01000001">
    <property type="protein sequence ID" value="GCE06792.1"/>
    <property type="molecule type" value="Genomic_DNA"/>
</dbReference>